<comment type="similarity">
    <text evidence="3">Belongs to the bacterial sugar transferase family.</text>
</comment>
<dbReference type="GO" id="GO:0016780">
    <property type="term" value="F:phosphotransferase activity, for other substituted phosphate groups"/>
    <property type="evidence" value="ECO:0007669"/>
    <property type="project" value="TreeGrafter"/>
</dbReference>
<reference evidence="12" key="1">
    <citation type="journal article" date="2021" name="Microorganisms">
        <title>Acidisoma silvae sp. nov. and Acidisomacellulosilytica sp. nov., Two Acidophilic Bacteria Isolated from Decaying Wood, Hydrolyzing Cellulose and Producing Poly-3-hydroxybutyrate.</title>
        <authorList>
            <person name="Mieszkin S."/>
            <person name="Pouder E."/>
            <person name="Uroz S."/>
            <person name="Simon-Colin C."/>
            <person name="Alain K."/>
        </authorList>
    </citation>
    <scope>NUCLEOTIDE SEQUENCE</scope>
    <source>
        <strain evidence="12">HW T2.11</strain>
    </source>
</reference>
<keyword evidence="4" id="KW-1003">Cell membrane</keyword>
<keyword evidence="13" id="KW-1185">Reference proteome</keyword>
<evidence type="ECO:0000259" key="11">
    <source>
        <dbReference type="Pfam" id="PF02397"/>
    </source>
</evidence>
<dbReference type="AlphaFoldDB" id="A0A963YV81"/>
<proteinExistence type="inferred from homology"/>
<dbReference type="PANTHER" id="PTHR30576:SF4">
    <property type="entry name" value="UNDECAPRENYL-PHOSPHATE GALACTOSE PHOSPHOTRANSFERASE"/>
    <property type="match status" value="1"/>
</dbReference>
<keyword evidence="7 10" id="KW-1133">Transmembrane helix</keyword>
<reference evidence="12" key="2">
    <citation type="submission" date="2021-01" db="EMBL/GenBank/DDBJ databases">
        <authorList>
            <person name="Mieszkin S."/>
            <person name="Pouder E."/>
            <person name="Alain K."/>
        </authorList>
    </citation>
    <scope>NUCLEOTIDE SEQUENCE</scope>
    <source>
        <strain evidence="12">HW T2.11</strain>
    </source>
</reference>
<evidence type="ECO:0000256" key="7">
    <source>
        <dbReference type="ARBA" id="ARBA00022989"/>
    </source>
</evidence>
<evidence type="ECO:0000256" key="3">
    <source>
        <dbReference type="ARBA" id="ARBA00006464"/>
    </source>
</evidence>
<comment type="caution">
    <text evidence="12">The sequence shown here is derived from an EMBL/GenBank/DDBJ whole genome shotgun (WGS) entry which is preliminary data.</text>
</comment>
<dbReference type="EMBL" id="JAESVB010000015">
    <property type="protein sequence ID" value="MCB8877654.1"/>
    <property type="molecule type" value="Genomic_DNA"/>
</dbReference>
<dbReference type="RefSeq" id="WP_227323301.1">
    <property type="nucleotide sequence ID" value="NZ_JAESVB010000015.1"/>
</dbReference>
<evidence type="ECO:0000256" key="2">
    <source>
        <dbReference type="ARBA" id="ARBA00004236"/>
    </source>
</evidence>
<dbReference type="InterPro" id="IPR003362">
    <property type="entry name" value="Bact_transf"/>
</dbReference>
<dbReference type="NCBIfam" id="TIGR03025">
    <property type="entry name" value="EPS_sugtrans"/>
    <property type="match status" value="1"/>
</dbReference>
<dbReference type="PANTHER" id="PTHR30576">
    <property type="entry name" value="COLANIC BIOSYNTHESIS UDP-GLUCOSE LIPID CARRIER TRANSFERASE"/>
    <property type="match status" value="1"/>
</dbReference>
<evidence type="ECO:0000313" key="13">
    <source>
        <dbReference type="Proteomes" id="UP000708298"/>
    </source>
</evidence>
<gene>
    <name evidence="12" type="ORF">ASILVAE211_20835</name>
</gene>
<feature type="transmembrane region" description="Helical" evidence="10">
    <location>
        <begin position="261"/>
        <end position="284"/>
    </location>
</feature>
<feature type="transmembrane region" description="Helical" evidence="10">
    <location>
        <begin position="105"/>
        <end position="126"/>
    </location>
</feature>
<dbReference type="GO" id="GO:0000271">
    <property type="term" value="P:polysaccharide biosynthetic process"/>
    <property type="evidence" value="ECO:0007669"/>
    <property type="project" value="UniProtKB-KW"/>
</dbReference>
<sequence>MTSAVSFVAVDVMSAVVAEAIVCGAVLLFAGKPPATLQSVLPNFINVTVILAIAIVYFAVRGRYTNRTPFWTEASQIFGVCGWAVGAYILAGVLDHEIRNRLSGLAALALFPFLATFANSVVKSVLVRMGTWRLPIVLVGAGDAAIAVEAALASDPGLGYAIVSRIDPQRVVAQSNSSFLLSILERHQAAKVLFALDDDSALQRQLIDTALRDKVPFSIIPGPQAMPALGWQTTRFFSHDVVMLSYKHNAHRNLSQSVKTAIDVMAAMVLLVLSSPIFLLAYLFNLFSDGPLFFAHSRLGIGGKMFPCMKFRTMVVDGDSVLKEALARDPEMKAEWDLTQKLRHDPRVTPFGRFLRKTSLDELPQLLNVIRRQMSLVGPRPIVQSEVRFYGEDIAHYYNTRPGVTGLWQVSGRSNTTYARRVQLDVWYVNNWSVWLDITVLLKTLPAVLARTGAH</sequence>
<evidence type="ECO:0000256" key="5">
    <source>
        <dbReference type="ARBA" id="ARBA00022679"/>
    </source>
</evidence>
<accession>A0A963YV81</accession>
<dbReference type="InterPro" id="IPR017475">
    <property type="entry name" value="EPS_sugar_tfrase"/>
</dbReference>
<feature type="transmembrane region" description="Helical" evidence="10">
    <location>
        <begin position="12"/>
        <end position="31"/>
    </location>
</feature>
<dbReference type="Proteomes" id="UP000708298">
    <property type="component" value="Unassembled WGS sequence"/>
</dbReference>
<keyword evidence="9" id="KW-0270">Exopolysaccharide synthesis</keyword>
<organism evidence="12 13">
    <name type="scientific">Acidisoma silvae</name>
    <dbReference type="NCBI Taxonomy" id="2802396"/>
    <lineage>
        <taxon>Bacteria</taxon>
        <taxon>Pseudomonadati</taxon>
        <taxon>Pseudomonadota</taxon>
        <taxon>Alphaproteobacteria</taxon>
        <taxon>Acetobacterales</taxon>
        <taxon>Acidocellaceae</taxon>
        <taxon>Acidisoma</taxon>
    </lineage>
</organism>
<evidence type="ECO:0000313" key="12">
    <source>
        <dbReference type="EMBL" id="MCB8877654.1"/>
    </source>
</evidence>
<protein>
    <submittedName>
        <fullName evidence="12">Exopolysaccharide biosynthesis polyprenyl glycosylphosphotransferase</fullName>
    </submittedName>
</protein>
<evidence type="ECO:0000256" key="8">
    <source>
        <dbReference type="ARBA" id="ARBA00023136"/>
    </source>
</evidence>
<evidence type="ECO:0000256" key="9">
    <source>
        <dbReference type="ARBA" id="ARBA00023169"/>
    </source>
</evidence>
<evidence type="ECO:0000256" key="10">
    <source>
        <dbReference type="SAM" id="Phobius"/>
    </source>
</evidence>
<evidence type="ECO:0000256" key="1">
    <source>
        <dbReference type="ARBA" id="ARBA00004141"/>
    </source>
</evidence>
<comment type="subcellular location">
    <subcellularLocation>
        <location evidence="2">Cell membrane</location>
    </subcellularLocation>
    <subcellularLocation>
        <location evidence="1">Membrane</location>
        <topology evidence="1">Multi-pass membrane protein</topology>
    </subcellularLocation>
</comment>
<dbReference type="Pfam" id="PF02397">
    <property type="entry name" value="Bac_transf"/>
    <property type="match status" value="1"/>
</dbReference>
<evidence type="ECO:0000256" key="4">
    <source>
        <dbReference type="ARBA" id="ARBA00022475"/>
    </source>
</evidence>
<keyword evidence="6 10" id="KW-0812">Transmembrane</keyword>
<keyword evidence="5" id="KW-0808">Transferase</keyword>
<feature type="transmembrane region" description="Helical" evidence="10">
    <location>
        <begin position="74"/>
        <end position="93"/>
    </location>
</feature>
<keyword evidence="8 10" id="KW-0472">Membrane</keyword>
<dbReference type="GO" id="GO:0005886">
    <property type="term" value="C:plasma membrane"/>
    <property type="evidence" value="ECO:0007669"/>
    <property type="project" value="UniProtKB-SubCell"/>
</dbReference>
<feature type="transmembrane region" description="Helical" evidence="10">
    <location>
        <begin position="43"/>
        <end position="62"/>
    </location>
</feature>
<name>A0A963YV81_9PROT</name>
<evidence type="ECO:0000256" key="6">
    <source>
        <dbReference type="ARBA" id="ARBA00022692"/>
    </source>
</evidence>
<feature type="domain" description="Bacterial sugar transferase" evidence="11">
    <location>
        <begin position="259"/>
        <end position="449"/>
    </location>
</feature>